<name>A0A8X6PJV5_NEPPI</name>
<feature type="compositionally biased region" description="Basic and acidic residues" evidence="1">
    <location>
        <begin position="36"/>
        <end position="45"/>
    </location>
</feature>
<reference evidence="2" key="1">
    <citation type="submission" date="2020-08" db="EMBL/GenBank/DDBJ databases">
        <title>Multicomponent nature underlies the extraordinary mechanical properties of spider dragline silk.</title>
        <authorList>
            <person name="Kono N."/>
            <person name="Nakamura H."/>
            <person name="Mori M."/>
            <person name="Yoshida Y."/>
            <person name="Ohtoshi R."/>
            <person name="Malay A.D."/>
            <person name="Moran D.A.P."/>
            <person name="Tomita M."/>
            <person name="Numata K."/>
            <person name="Arakawa K."/>
        </authorList>
    </citation>
    <scope>NUCLEOTIDE SEQUENCE</scope>
</reference>
<organism evidence="2 3">
    <name type="scientific">Nephila pilipes</name>
    <name type="common">Giant wood spider</name>
    <name type="synonym">Nephila maculata</name>
    <dbReference type="NCBI Taxonomy" id="299642"/>
    <lineage>
        <taxon>Eukaryota</taxon>
        <taxon>Metazoa</taxon>
        <taxon>Ecdysozoa</taxon>
        <taxon>Arthropoda</taxon>
        <taxon>Chelicerata</taxon>
        <taxon>Arachnida</taxon>
        <taxon>Araneae</taxon>
        <taxon>Araneomorphae</taxon>
        <taxon>Entelegynae</taxon>
        <taxon>Araneoidea</taxon>
        <taxon>Nephilidae</taxon>
        <taxon>Nephila</taxon>
    </lineage>
</organism>
<gene>
    <name evidence="2" type="ORF">NPIL_38061</name>
</gene>
<comment type="caution">
    <text evidence="2">The sequence shown here is derived from an EMBL/GenBank/DDBJ whole genome shotgun (WGS) entry which is preliminary data.</text>
</comment>
<feature type="region of interest" description="Disordered" evidence="1">
    <location>
        <begin position="30"/>
        <end position="66"/>
    </location>
</feature>
<dbReference type="Proteomes" id="UP000887013">
    <property type="component" value="Unassembled WGS sequence"/>
</dbReference>
<dbReference type="EMBL" id="BMAW01021833">
    <property type="protein sequence ID" value="GFT74907.1"/>
    <property type="molecule type" value="Genomic_DNA"/>
</dbReference>
<feature type="compositionally biased region" description="Basic and acidic residues" evidence="1">
    <location>
        <begin position="56"/>
        <end position="65"/>
    </location>
</feature>
<evidence type="ECO:0000313" key="2">
    <source>
        <dbReference type="EMBL" id="GFT74907.1"/>
    </source>
</evidence>
<accession>A0A8X6PJV5</accession>
<dbReference type="AlphaFoldDB" id="A0A8X6PJV5"/>
<protein>
    <submittedName>
        <fullName evidence="2">Uncharacterized protein</fullName>
    </submittedName>
</protein>
<proteinExistence type="predicted"/>
<keyword evidence="3" id="KW-1185">Reference proteome</keyword>
<sequence length="100" mass="11639">MCENPLVEIKPDSRIERLLSDTKSRRLSLRQCSTPRVEREGRNDRQIAQTLPFRRNGKEEKEKIRPSLQSVGDSALSSAFFRHFLVDFGVIFETPDSDRF</sequence>
<evidence type="ECO:0000256" key="1">
    <source>
        <dbReference type="SAM" id="MobiDB-lite"/>
    </source>
</evidence>
<evidence type="ECO:0000313" key="3">
    <source>
        <dbReference type="Proteomes" id="UP000887013"/>
    </source>
</evidence>